<name>A0ABT9FYR5_LEPDI</name>
<comment type="subcellular location">
    <subcellularLocation>
        <location evidence="1">Cell inner membrane</location>
        <topology evidence="1">Multi-pass membrane protein</topology>
    </subcellularLocation>
</comment>
<evidence type="ECO:0000256" key="7">
    <source>
        <dbReference type="ARBA" id="ARBA00023136"/>
    </source>
</evidence>
<feature type="transmembrane region" description="Helical" evidence="8">
    <location>
        <begin position="178"/>
        <end position="199"/>
    </location>
</feature>
<evidence type="ECO:0000259" key="9">
    <source>
        <dbReference type="Pfam" id="PF00884"/>
    </source>
</evidence>
<comment type="caution">
    <text evidence="11">The sequence shown here is derived from an EMBL/GenBank/DDBJ whole genome shotgun (WGS) entry which is preliminary data.</text>
</comment>
<keyword evidence="3" id="KW-0997">Cell inner membrane</keyword>
<keyword evidence="2" id="KW-1003">Cell membrane</keyword>
<evidence type="ECO:0000313" key="12">
    <source>
        <dbReference type="Proteomes" id="UP001235760"/>
    </source>
</evidence>
<keyword evidence="7 8" id="KW-0472">Membrane</keyword>
<evidence type="ECO:0000256" key="3">
    <source>
        <dbReference type="ARBA" id="ARBA00022519"/>
    </source>
</evidence>
<dbReference type="NCBIfam" id="NF008593">
    <property type="entry name" value="PRK11560.1"/>
    <property type="match status" value="1"/>
</dbReference>
<dbReference type="InterPro" id="IPR040423">
    <property type="entry name" value="PEA_transferase"/>
</dbReference>
<dbReference type="SUPFAM" id="SSF53649">
    <property type="entry name" value="Alkaline phosphatase-like"/>
    <property type="match status" value="1"/>
</dbReference>
<feature type="domain" description="Phosphoethanolamine transferase N-terminal" evidence="10">
    <location>
        <begin position="84"/>
        <end position="195"/>
    </location>
</feature>
<proteinExistence type="predicted"/>
<evidence type="ECO:0000259" key="10">
    <source>
        <dbReference type="Pfam" id="PF08019"/>
    </source>
</evidence>
<evidence type="ECO:0000256" key="5">
    <source>
        <dbReference type="ARBA" id="ARBA00022692"/>
    </source>
</evidence>
<feature type="transmembrane region" description="Helical" evidence="8">
    <location>
        <begin position="71"/>
        <end position="91"/>
    </location>
</feature>
<evidence type="ECO:0000256" key="4">
    <source>
        <dbReference type="ARBA" id="ARBA00022679"/>
    </source>
</evidence>
<evidence type="ECO:0000313" key="11">
    <source>
        <dbReference type="EMBL" id="MDP4299377.1"/>
    </source>
</evidence>
<protein>
    <submittedName>
        <fullName evidence="11">Kdo(2)-lipid A phosphoethanolamine 7''-transferase</fullName>
        <ecNumber evidence="11">2.7.8.42</ecNumber>
    </submittedName>
</protein>
<sequence>MPAGGLPGTHATPGISGISGDRYDPPRSPFGWPCLAFVLGTGLLLNLPVGWRRASGLVAASGLTHAVRMTALEALLMVGLSGLLLGLAALLGRGVLRLFGVAVIGIGAAAAWFMWQHQVVIGLGTVLAALTIDHDLTRELFEPRLMLWCLVVGLLPALAWFRVAPASWWRGPLRCRRLGAWLAWIALSALLMAGARLALATAAERAPHGSGPVNAPHAASPAGIAAHAYLPSNWLAGVGAVLAQRWRQHRDGQQLLDPAAQHRHLPQVPLDDRVVVLVIGESTRHDRMGLLGHDRDTTPALARERDLAAFAGRACDTSTQLSLACMFVRPQAVVAGSDGAPDRITERDVFSVFRSLGFRIELYALQGEAGFYGRVGADEMKLREMILAEPANAGRPVHDVLLVDQLQAALRRHDERRSHQPLLVVLHTKGSHFHYAQRYPAGQAVWTPDCSDPDDRCDDAALLNAYDNSVRQVDTVLQGVRDAVRDRRAWVAYSADHGESVGGGMHFHATPKAVAPPEQFKVPMLFWASPRWLDHPLLARAHARLMARARRDPPDLHGHHELYATLLGCLGVRSPDGGIDPARDLCAGP</sequence>
<keyword evidence="6 8" id="KW-1133">Transmembrane helix</keyword>
<dbReference type="Pfam" id="PF08019">
    <property type="entry name" value="EptA_B_N"/>
    <property type="match status" value="1"/>
</dbReference>
<feature type="transmembrane region" description="Helical" evidence="8">
    <location>
        <begin position="98"/>
        <end position="115"/>
    </location>
</feature>
<evidence type="ECO:0000256" key="6">
    <source>
        <dbReference type="ARBA" id="ARBA00022989"/>
    </source>
</evidence>
<dbReference type="CDD" id="cd16017">
    <property type="entry name" value="LptA"/>
    <property type="match status" value="1"/>
</dbReference>
<dbReference type="Pfam" id="PF00884">
    <property type="entry name" value="Sulfatase"/>
    <property type="match status" value="1"/>
</dbReference>
<dbReference type="RefSeq" id="WP_305747935.1">
    <property type="nucleotide sequence ID" value="NZ_JAUZEE010000001.1"/>
</dbReference>
<dbReference type="GO" id="GO:0016740">
    <property type="term" value="F:transferase activity"/>
    <property type="evidence" value="ECO:0007669"/>
    <property type="project" value="UniProtKB-KW"/>
</dbReference>
<dbReference type="InterPro" id="IPR000917">
    <property type="entry name" value="Sulfatase_N"/>
</dbReference>
<dbReference type="PANTHER" id="PTHR30443">
    <property type="entry name" value="INNER MEMBRANE PROTEIN"/>
    <property type="match status" value="1"/>
</dbReference>
<keyword evidence="12" id="KW-1185">Reference proteome</keyword>
<keyword evidence="5 8" id="KW-0812">Transmembrane</keyword>
<evidence type="ECO:0000256" key="1">
    <source>
        <dbReference type="ARBA" id="ARBA00004429"/>
    </source>
</evidence>
<dbReference type="EC" id="2.7.8.42" evidence="11"/>
<dbReference type="InterPro" id="IPR017850">
    <property type="entry name" value="Alkaline_phosphatase_core_sf"/>
</dbReference>
<evidence type="ECO:0000256" key="8">
    <source>
        <dbReference type="SAM" id="Phobius"/>
    </source>
</evidence>
<dbReference type="Gene3D" id="3.40.720.10">
    <property type="entry name" value="Alkaline Phosphatase, subunit A"/>
    <property type="match status" value="1"/>
</dbReference>
<organism evidence="11 12">
    <name type="scientific">Leptothrix discophora</name>
    <dbReference type="NCBI Taxonomy" id="89"/>
    <lineage>
        <taxon>Bacteria</taxon>
        <taxon>Pseudomonadati</taxon>
        <taxon>Pseudomonadota</taxon>
        <taxon>Betaproteobacteria</taxon>
        <taxon>Burkholderiales</taxon>
        <taxon>Sphaerotilaceae</taxon>
        <taxon>Leptothrix</taxon>
    </lineage>
</organism>
<dbReference type="Proteomes" id="UP001235760">
    <property type="component" value="Unassembled WGS sequence"/>
</dbReference>
<accession>A0ABT9FYR5</accession>
<dbReference type="InterPro" id="IPR012549">
    <property type="entry name" value="EptA-like_N"/>
</dbReference>
<gene>
    <name evidence="11" type="primary">eptB</name>
    <name evidence="11" type="ORF">Q8X39_01905</name>
</gene>
<reference evidence="11 12" key="1">
    <citation type="submission" date="2023-08" db="EMBL/GenBank/DDBJ databases">
        <authorList>
            <person name="Roldan D.M."/>
            <person name="Menes R.J."/>
        </authorList>
    </citation>
    <scope>NUCLEOTIDE SEQUENCE [LARGE SCALE GENOMIC DNA]</scope>
    <source>
        <strain evidence="11 12">CCM 2812</strain>
    </source>
</reference>
<evidence type="ECO:0000256" key="2">
    <source>
        <dbReference type="ARBA" id="ARBA00022475"/>
    </source>
</evidence>
<dbReference type="EMBL" id="JAUZEE010000001">
    <property type="protein sequence ID" value="MDP4299377.1"/>
    <property type="molecule type" value="Genomic_DNA"/>
</dbReference>
<keyword evidence="4 11" id="KW-0808">Transferase</keyword>
<dbReference type="PANTHER" id="PTHR30443:SF3">
    <property type="entry name" value="KDO(2)-LIPID A PHOSPHOETHANOLAMINE 7''-TRANSFERASE"/>
    <property type="match status" value="1"/>
</dbReference>
<feature type="domain" description="Sulfatase N-terminal" evidence="9">
    <location>
        <begin position="274"/>
        <end position="572"/>
    </location>
</feature>
<dbReference type="InterPro" id="IPR058130">
    <property type="entry name" value="PEA_transf_C"/>
</dbReference>
<feature type="transmembrane region" description="Helical" evidence="8">
    <location>
        <begin position="145"/>
        <end position="166"/>
    </location>
</feature>